<evidence type="ECO:0000256" key="2">
    <source>
        <dbReference type="ARBA" id="ARBA00022801"/>
    </source>
</evidence>
<reference evidence="4 5" key="2">
    <citation type="journal article" date="2016" name="J. Biotechnol.">
        <title>Complete genome sequence of Arthrobacter alpinus ERGS4:06, a yellow pigmented bacterium tolerant to cold and radiations isolated from Sikkim Himalaya.</title>
        <authorList>
            <person name="Kumar R."/>
            <person name="Singh D."/>
            <person name="Swarnkar M.K."/>
            <person name="Singh A.K."/>
            <person name="Kumar S."/>
        </authorList>
    </citation>
    <scope>NUCLEOTIDE SEQUENCE [LARGE SCALE GENOMIC DNA]</scope>
    <source>
        <strain evidence="4 5">ERGS4:06</strain>
    </source>
</reference>
<dbReference type="PANTHER" id="PTHR10655:SF17">
    <property type="entry name" value="LYSOPHOSPHOLIPASE-LIKE PROTEIN 1"/>
    <property type="match status" value="1"/>
</dbReference>
<reference evidence="5" key="1">
    <citation type="submission" date="2015-11" db="EMBL/GenBank/DDBJ databases">
        <authorList>
            <person name="Kumar R."/>
            <person name="Singh D."/>
            <person name="Swarnkar M.K."/>
            <person name="Singh A.K."/>
            <person name="Kumar S."/>
        </authorList>
    </citation>
    <scope>NUCLEOTIDE SEQUENCE [LARGE SCALE GENOMIC DNA]</scope>
    <source>
        <strain evidence="5">ERGS4:06</strain>
    </source>
</reference>
<dbReference type="EMBL" id="CP013200">
    <property type="protein sequence ID" value="ALO65710.1"/>
    <property type="molecule type" value="Genomic_DNA"/>
</dbReference>
<dbReference type="InterPro" id="IPR050565">
    <property type="entry name" value="LYPA1-2/EST-like"/>
</dbReference>
<dbReference type="SUPFAM" id="SSF53474">
    <property type="entry name" value="alpha/beta-Hydrolases"/>
    <property type="match status" value="1"/>
</dbReference>
<gene>
    <name evidence="4" type="ORF">AS189_03380</name>
</gene>
<dbReference type="Pfam" id="PF02230">
    <property type="entry name" value="Abhydrolase_2"/>
    <property type="match status" value="1"/>
</dbReference>
<dbReference type="Proteomes" id="UP000059574">
    <property type="component" value="Chromosome"/>
</dbReference>
<proteinExistence type="inferred from homology"/>
<feature type="domain" description="Phospholipase/carboxylesterase/thioesterase" evidence="3">
    <location>
        <begin position="12"/>
        <end position="203"/>
    </location>
</feature>
<dbReference type="PANTHER" id="PTHR10655">
    <property type="entry name" value="LYSOPHOSPHOLIPASE-RELATED"/>
    <property type="match status" value="1"/>
</dbReference>
<accession>A0A0S2LWD4</accession>
<keyword evidence="2" id="KW-0378">Hydrolase</keyword>
<evidence type="ECO:0000259" key="3">
    <source>
        <dbReference type="Pfam" id="PF02230"/>
    </source>
</evidence>
<evidence type="ECO:0000256" key="1">
    <source>
        <dbReference type="ARBA" id="ARBA00006499"/>
    </source>
</evidence>
<name>A0A0S2LWD4_9MICC</name>
<dbReference type="Gene3D" id="3.40.50.1820">
    <property type="entry name" value="alpha/beta hydrolase"/>
    <property type="match status" value="1"/>
</dbReference>
<dbReference type="RefSeq" id="WP_062286339.1">
    <property type="nucleotide sequence ID" value="NZ_CP013200.1"/>
</dbReference>
<sequence>METVIWSRPENERAGTPLLLMLHGYGSNESRMSALFPGMPAGFTCAAPRAPVDISGDWGWFLLDYFLANDFAEVVGAATKVLAWLDTEMAKHHFSSVSVVGFSQGMAMATTLIRLRPEMFTAGVGLSGFVLHNELLATMEPLAHKVPFFWARDPQDLVINPDATEFTAVWLAANTDLQHARYEGLGHNTSAEELADVASFLTANVPGSFVPHG</sequence>
<dbReference type="InterPro" id="IPR029058">
    <property type="entry name" value="AB_hydrolase_fold"/>
</dbReference>
<evidence type="ECO:0000313" key="4">
    <source>
        <dbReference type="EMBL" id="ALO65710.1"/>
    </source>
</evidence>
<protein>
    <submittedName>
        <fullName evidence="4">Phospholipase</fullName>
    </submittedName>
</protein>
<dbReference type="OrthoDB" id="9780848at2"/>
<dbReference type="InterPro" id="IPR003140">
    <property type="entry name" value="PLipase/COase/thioEstase"/>
</dbReference>
<organism evidence="4 5">
    <name type="scientific">Arthrobacter alpinus</name>
    <dbReference type="NCBI Taxonomy" id="656366"/>
    <lineage>
        <taxon>Bacteria</taxon>
        <taxon>Bacillati</taxon>
        <taxon>Actinomycetota</taxon>
        <taxon>Actinomycetes</taxon>
        <taxon>Micrococcales</taxon>
        <taxon>Micrococcaceae</taxon>
        <taxon>Arthrobacter</taxon>
    </lineage>
</organism>
<dbReference type="GO" id="GO:0016787">
    <property type="term" value="F:hydrolase activity"/>
    <property type="evidence" value="ECO:0007669"/>
    <property type="project" value="UniProtKB-KW"/>
</dbReference>
<dbReference type="AlphaFoldDB" id="A0A0S2LWD4"/>
<comment type="similarity">
    <text evidence="1">Belongs to the AB hydrolase superfamily. AB hydrolase 2 family.</text>
</comment>
<evidence type="ECO:0000313" key="5">
    <source>
        <dbReference type="Proteomes" id="UP000059574"/>
    </source>
</evidence>